<reference evidence="1 2" key="1">
    <citation type="submission" date="2024-06" db="EMBL/GenBank/DDBJ databases">
        <title>Genomic Encyclopedia of Type Strains, Phase IV (KMG-IV): sequencing the most valuable type-strain genomes for metagenomic binning, comparative biology and taxonomic classification.</title>
        <authorList>
            <person name="Goeker M."/>
        </authorList>
    </citation>
    <scope>NUCLEOTIDE SEQUENCE [LARGE SCALE GENOMIC DNA]</scope>
    <source>
        <strain evidence="1 2">DSM 28102</strain>
    </source>
</reference>
<name>A0ABV2I6B2_9HYPH</name>
<evidence type="ECO:0000313" key="2">
    <source>
        <dbReference type="Proteomes" id="UP001549164"/>
    </source>
</evidence>
<dbReference type="EMBL" id="JBEPLY010000001">
    <property type="protein sequence ID" value="MET3598134.1"/>
    <property type="molecule type" value="Genomic_DNA"/>
</dbReference>
<dbReference type="RefSeq" id="WP_354432628.1">
    <property type="nucleotide sequence ID" value="NZ_JBEPLY010000001.1"/>
</dbReference>
<gene>
    <name evidence="1" type="ORF">ABID12_000055</name>
</gene>
<accession>A0ABV2I6B2</accession>
<proteinExistence type="predicted"/>
<organism evidence="1 2">
    <name type="scientific">Martelella mangrovi</name>
    <dbReference type="NCBI Taxonomy" id="1397477"/>
    <lineage>
        <taxon>Bacteria</taxon>
        <taxon>Pseudomonadati</taxon>
        <taxon>Pseudomonadota</taxon>
        <taxon>Alphaproteobacteria</taxon>
        <taxon>Hyphomicrobiales</taxon>
        <taxon>Aurantimonadaceae</taxon>
        <taxon>Martelella</taxon>
    </lineage>
</organism>
<keyword evidence="2" id="KW-1185">Reference proteome</keyword>
<comment type="caution">
    <text evidence="1">The sequence shown here is derived from an EMBL/GenBank/DDBJ whole genome shotgun (WGS) entry which is preliminary data.</text>
</comment>
<evidence type="ECO:0000313" key="1">
    <source>
        <dbReference type="EMBL" id="MET3598134.1"/>
    </source>
</evidence>
<sequence>MEVKEVFAVFHDVLRLLFITLDKPGHLPSAFFGLWVMSRIIHISPFVEKVQTPLLKTGKNCTFPSKIQQFCTAWILTTRLANHLNPKINRPSSPQFSFSRDFAGASVM</sequence>
<dbReference type="Proteomes" id="UP001549164">
    <property type="component" value="Unassembled WGS sequence"/>
</dbReference>
<protein>
    <submittedName>
        <fullName evidence="1">Uncharacterized protein</fullName>
    </submittedName>
</protein>